<dbReference type="InterPro" id="IPR001920">
    <property type="entry name" value="Asp/Glu_race"/>
</dbReference>
<dbReference type="EMBL" id="JAUSTP010000030">
    <property type="protein sequence ID" value="MDQ0191076.1"/>
    <property type="molecule type" value="Genomic_DNA"/>
</dbReference>
<proteinExistence type="inferred from homology"/>
<dbReference type="InterPro" id="IPR004380">
    <property type="entry name" value="Asp_race"/>
</dbReference>
<dbReference type="PANTHER" id="PTHR21198:SF7">
    <property type="entry name" value="ASPARTATE-GLUTAMATE RACEMASE FAMILY"/>
    <property type="match status" value="1"/>
</dbReference>
<accession>A0ABT9XL93</accession>
<dbReference type="Gene3D" id="3.40.50.1860">
    <property type="match status" value="2"/>
</dbReference>
<evidence type="ECO:0000256" key="2">
    <source>
        <dbReference type="ARBA" id="ARBA00023235"/>
    </source>
</evidence>
<protein>
    <submittedName>
        <fullName evidence="3">Aspartate racemase</fullName>
        <ecNumber evidence="3">5.1.1.13</ecNumber>
    </submittedName>
</protein>
<dbReference type="PANTHER" id="PTHR21198">
    <property type="entry name" value="GLUTAMATE RACEMASE"/>
    <property type="match status" value="1"/>
</dbReference>
<gene>
    <name evidence="3" type="ORF">J2S03_002944</name>
</gene>
<reference evidence="3 4" key="1">
    <citation type="submission" date="2023-07" db="EMBL/GenBank/DDBJ databases">
        <title>Genomic Encyclopedia of Type Strains, Phase IV (KMG-IV): sequencing the most valuable type-strain genomes for metagenomic binning, comparative biology and taxonomic classification.</title>
        <authorList>
            <person name="Goeker M."/>
        </authorList>
    </citation>
    <scope>NUCLEOTIDE SEQUENCE [LARGE SCALE GENOMIC DNA]</scope>
    <source>
        <strain evidence="3 4">DSM 4006</strain>
    </source>
</reference>
<dbReference type="Pfam" id="PF01177">
    <property type="entry name" value="Asp_Glu_race"/>
    <property type="match status" value="1"/>
</dbReference>
<keyword evidence="2 3" id="KW-0413">Isomerase</keyword>
<sequence length="230" mass="25398">MKRIGIVGGLSAESTVEFYRQLIRTYVDRFGDTGYPEIIIHSVSFKKFWDWSLQQEWDRFATGIVQAVLSLEKAGADFGVIAANMPHVVFDDVKAQTSLPLLHIADGVAFEAQSHGYTCVALLGTIPTMKAKFYPARLKKYGVRCIVPDAAEQQIVQNILESELFLGVRTRESERNLIEIVNALKSRGAEAAILACTELPMLLNSKNSPVPLLDSEALLVRATLETALSD</sequence>
<dbReference type="EC" id="5.1.1.13" evidence="3"/>
<evidence type="ECO:0000256" key="1">
    <source>
        <dbReference type="ARBA" id="ARBA00007847"/>
    </source>
</evidence>
<keyword evidence="4" id="KW-1185">Reference proteome</keyword>
<dbReference type="NCBIfam" id="TIGR00035">
    <property type="entry name" value="asp_race"/>
    <property type="match status" value="1"/>
</dbReference>
<dbReference type="Proteomes" id="UP001232973">
    <property type="component" value="Unassembled WGS sequence"/>
</dbReference>
<comment type="caution">
    <text evidence="3">The sequence shown here is derived from an EMBL/GenBank/DDBJ whole genome shotgun (WGS) entry which is preliminary data.</text>
</comment>
<comment type="similarity">
    <text evidence="1">Belongs to the aspartate/glutamate racemases family.</text>
</comment>
<organism evidence="3 4">
    <name type="scientific">Alicyclobacillus cycloheptanicus</name>
    <dbReference type="NCBI Taxonomy" id="1457"/>
    <lineage>
        <taxon>Bacteria</taxon>
        <taxon>Bacillati</taxon>
        <taxon>Bacillota</taxon>
        <taxon>Bacilli</taxon>
        <taxon>Bacillales</taxon>
        <taxon>Alicyclobacillaceae</taxon>
        <taxon>Alicyclobacillus</taxon>
    </lineage>
</organism>
<dbReference type="InterPro" id="IPR015942">
    <property type="entry name" value="Asp/Glu/hydantoin_racemase"/>
</dbReference>
<evidence type="ECO:0000313" key="4">
    <source>
        <dbReference type="Proteomes" id="UP001232973"/>
    </source>
</evidence>
<dbReference type="GO" id="GO:0047689">
    <property type="term" value="F:aspartate racemase activity"/>
    <property type="evidence" value="ECO:0007669"/>
    <property type="project" value="UniProtKB-EC"/>
</dbReference>
<dbReference type="SUPFAM" id="SSF53681">
    <property type="entry name" value="Aspartate/glutamate racemase"/>
    <property type="match status" value="2"/>
</dbReference>
<name>A0ABT9XL93_9BACL</name>
<evidence type="ECO:0000313" key="3">
    <source>
        <dbReference type="EMBL" id="MDQ0191076.1"/>
    </source>
</evidence>
<dbReference type="RefSeq" id="WP_274455558.1">
    <property type="nucleotide sequence ID" value="NZ_CP067097.1"/>
</dbReference>